<dbReference type="SUPFAM" id="SSF52821">
    <property type="entry name" value="Rhodanese/Cell cycle control phosphatase"/>
    <property type="match status" value="2"/>
</dbReference>
<keyword evidence="3" id="KW-0808">Transferase</keyword>
<evidence type="ECO:0000313" key="4">
    <source>
        <dbReference type="Proteomes" id="UP000242469"/>
    </source>
</evidence>
<dbReference type="Proteomes" id="UP000242469">
    <property type="component" value="Unassembled WGS sequence"/>
</dbReference>
<dbReference type="OrthoDB" id="9781034at2"/>
<sequence>MLTLPLVIEPLALQAQLSHPDLLIIDLSSQEHYDRGHVPSAVRLDAAKLLRGAGPVPNLIPTEEQLTDLCSELGIRPETQVVAYDDQMGPWAGRLVWTLNCIGHSHASVLNGQLPAWQAAGLELETSANIPTPAIRQVSFSRPELLMSAQDIVAALEQERLTVWDARSAAEFSGEKVVNALKGGHIPGARHLEWTDLVQPGPVPRLKPVAELKQLLQQAGISLDQPVVTHCQTHRRSGLTWLVGTWLGMQQLSCYDGSWFEWGNRPELPVEQSTTA</sequence>
<proteinExistence type="predicted"/>
<dbReference type="PANTHER" id="PTHR43855">
    <property type="entry name" value="THIOSULFATE SULFURTRANSFERASE"/>
    <property type="match status" value="1"/>
</dbReference>
<dbReference type="GO" id="GO:0016740">
    <property type="term" value="F:transferase activity"/>
    <property type="evidence" value="ECO:0007669"/>
    <property type="project" value="UniProtKB-KW"/>
</dbReference>
<protein>
    <submittedName>
        <fullName evidence="3">Thiosulfate/3-mercaptopyruvate sulfurtransferase</fullName>
    </submittedName>
</protein>
<dbReference type="AlphaFoldDB" id="A0A1H4GTS1"/>
<dbReference type="Pfam" id="PF00581">
    <property type="entry name" value="Rhodanese"/>
    <property type="match status" value="2"/>
</dbReference>
<organism evidence="3 4">
    <name type="scientific">Marinobacterium iners DSM 11526</name>
    <dbReference type="NCBI Taxonomy" id="1122198"/>
    <lineage>
        <taxon>Bacteria</taxon>
        <taxon>Pseudomonadati</taxon>
        <taxon>Pseudomonadota</taxon>
        <taxon>Gammaproteobacteria</taxon>
        <taxon>Oceanospirillales</taxon>
        <taxon>Oceanospirillaceae</taxon>
        <taxon>Marinobacterium</taxon>
    </lineage>
</organism>
<dbReference type="EMBL" id="FNRJ01000020">
    <property type="protein sequence ID" value="SEB13049.1"/>
    <property type="molecule type" value="Genomic_DNA"/>
</dbReference>
<dbReference type="PROSITE" id="PS50206">
    <property type="entry name" value="RHODANESE_3"/>
    <property type="match status" value="2"/>
</dbReference>
<keyword evidence="1" id="KW-0677">Repeat</keyword>
<dbReference type="CDD" id="cd01448">
    <property type="entry name" value="TST_Repeat_1"/>
    <property type="match status" value="1"/>
</dbReference>
<evidence type="ECO:0000259" key="2">
    <source>
        <dbReference type="PROSITE" id="PS50206"/>
    </source>
</evidence>
<name>A0A1H4GTS1_9GAMM</name>
<dbReference type="InterPro" id="IPR036873">
    <property type="entry name" value="Rhodanese-like_dom_sf"/>
</dbReference>
<feature type="domain" description="Rhodanese" evidence="2">
    <location>
        <begin position="18"/>
        <end position="126"/>
    </location>
</feature>
<dbReference type="Gene3D" id="3.40.250.10">
    <property type="entry name" value="Rhodanese-like domain"/>
    <property type="match status" value="2"/>
</dbReference>
<reference evidence="4" key="1">
    <citation type="submission" date="2016-10" db="EMBL/GenBank/DDBJ databases">
        <authorList>
            <person name="Varghese N."/>
            <person name="Submissions S."/>
        </authorList>
    </citation>
    <scope>NUCLEOTIDE SEQUENCE [LARGE SCALE GENOMIC DNA]</scope>
    <source>
        <strain evidence="4">DSM 11526</strain>
    </source>
</reference>
<dbReference type="InterPro" id="IPR051126">
    <property type="entry name" value="Thiosulfate_sulfurtransferase"/>
</dbReference>
<keyword evidence="3" id="KW-0670">Pyruvate</keyword>
<evidence type="ECO:0000256" key="1">
    <source>
        <dbReference type="ARBA" id="ARBA00022737"/>
    </source>
</evidence>
<gene>
    <name evidence="3" type="ORF">SAMN02745729_12036</name>
</gene>
<keyword evidence="4" id="KW-1185">Reference proteome</keyword>
<dbReference type="SMART" id="SM00450">
    <property type="entry name" value="RHOD"/>
    <property type="match status" value="2"/>
</dbReference>
<dbReference type="CDD" id="cd01449">
    <property type="entry name" value="TST_Repeat_2"/>
    <property type="match status" value="1"/>
</dbReference>
<dbReference type="RefSeq" id="WP_091827819.1">
    <property type="nucleotide sequence ID" value="NZ_FNRJ01000020.1"/>
</dbReference>
<dbReference type="InterPro" id="IPR001763">
    <property type="entry name" value="Rhodanese-like_dom"/>
</dbReference>
<evidence type="ECO:0000313" key="3">
    <source>
        <dbReference type="EMBL" id="SEB13049.1"/>
    </source>
</evidence>
<feature type="domain" description="Rhodanese" evidence="2">
    <location>
        <begin position="157"/>
        <end position="271"/>
    </location>
</feature>
<dbReference type="PANTHER" id="PTHR43855:SF1">
    <property type="entry name" value="THIOSULFATE SULFURTRANSFERASE"/>
    <property type="match status" value="1"/>
</dbReference>
<dbReference type="STRING" id="1122198.SAMN02745729_12036"/>
<accession>A0A1H4GTS1</accession>